<dbReference type="EMBL" id="JANBVN010000266">
    <property type="protein sequence ID" value="KAJ9130512.1"/>
    <property type="molecule type" value="Genomic_DNA"/>
</dbReference>
<feature type="compositionally biased region" description="Polar residues" evidence="1">
    <location>
        <begin position="74"/>
        <end position="87"/>
    </location>
</feature>
<keyword evidence="3" id="KW-1185">Reference proteome</keyword>
<feature type="region of interest" description="Disordered" evidence="1">
    <location>
        <begin position="1"/>
        <end position="23"/>
    </location>
</feature>
<name>A0AA38R0I8_9PEZI</name>
<feature type="compositionally biased region" description="Basic and acidic residues" evidence="1">
    <location>
        <begin position="42"/>
        <end position="54"/>
    </location>
</feature>
<feature type="compositionally biased region" description="Low complexity" evidence="1">
    <location>
        <begin position="63"/>
        <end position="73"/>
    </location>
</feature>
<evidence type="ECO:0000313" key="2">
    <source>
        <dbReference type="EMBL" id="KAJ9130512.1"/>
    </source>
</evidence>
<comment type="caution">
    <text evidence="2">The sequence shown here is derived from an EMBL/GenBank/DDBJ whole genome shotgun (WGS) entry which is preliminary data.</text>
</comment>
<dbReference type="AlphaFoldDB" id="A0AA38R0I8"/>
<organism evidence="2 3">
    <name type="scientific">Coniochaeta hoffmannii</name>
    <dbReference type="NCBI Taxonomy" id="91930"/>
    <lineage>
        <taxon>Eukaryota</taxon>
        <taxon>Fungi</taxon>
        <taxon>Dikarya</taxon>
        <taxon>Ascomycota</taxon>
        <taxon>Pezizomycotina</taxon>
        <taxon>Sordariomycetes</taxon>
        <taxon>Sordariomycetidae</taxon>
        <taxon>Coniochaetales</taxon>
        <taxon>Coniochaetaceae</taxon>
        <taxon>Coniochaeta</taxon>
    </lineage>
</organism>
<accession>A0AA38R0I8</accession>
<evidence type="ECO:0000256" key="1">
    <source>
        <dbReference type="SAM" id="MobiDB-lite"/>
    </source>
</evidence>
<proteinExistence type="predicted"/>
<reference evidence="2" key="1">
    <citation type="submission" date="2022-07" db="EMBL/GenBank/DDBJ databases">
        <title>Fungi with potential for degradation of polypropylene.</title>
        <authorList>
            <person name="Gostincar C."/>
        </authorList>
    </citation>
    <scope>NUCLEOTIDE SEQUENCE</scope>
    <source>
        <strain evidence="2">EXF-13287</strain>
    </source>
</reference>
<dbReference type="Proteomes" id="UP001174691">
    <property type="component" value="Unassembled WGS sequence"/>
</dbReference>
<sequence length="87" mass="9659">MHHRKQSSTREDEAVPDKQEEVEDKLALRQGLCAAAAAVGETGKEMDEEKEIAKKKQKGRIWAHAPTAHAPTTSMLPANSFRSRTPH</sequence>
<evidence type="ECO:0000313" key="3">
    <source>
        <dbReference type="Proteomes" id="UP001174691"/>
    </source>
</evidence>
<protein>
    <submittedName>
        <fullName evidence="2">Uncharacterized protein</fullName>
    </submittedName>
</protein>
<feature type="compositionally biased region" description="Basic and acidic residues" evidence="1">
    <location>
        <begin position="8"/>
        <end position="23"/>
    </location>
</feature>
<gene>
    <name evidence="2" type="ORF">NKR19_g9858</name>
</gene>
<feature type="region of interest" description="Disordered" evidence="1">
    <location>
        <begin position="40"/>
        <end position="87"/>
    </location>
</feature>